<feature type="coiled-coil region" evidence="1">
    <location>
        <begin position="70"/>
        <end position="97"/>
    </location>
</feature>
<proteinExistence type="predicted"/>
<accession>A0A5N6TRZ7</accession>
<dbReference type="EMBL" id="ML742133">
    <property type="protein sequence ID" value="KAE8149132.1"/>
    <property type="molecule type" value="Genomic_DNA"/>
</dbReference>
<keyword evidence="4" id="KW-1185">Reference proteome</keyword>
<sequence>MQSLWSRAAPAHSTCHCVSCLSTAATGITSRTTSAASKRRLRIGNSITALYTSIFAAAALADAQAKDQRRLEWKEKIAAVKEEVNELVDEEHRLLETIASRRRRRRFGGMTSTRQYSTLSRSSPHEYPGSIRSIPSRSLHTEVGLKEGSDNPIAQAVNAVPEKQTDSQILRQLAGDEDPFLDDANEDYGLALEDDTIPDWLSFDVIRQKCIRKLALKQLAIRLLLRPAIAHTYQGLRMRYDNDNTVPRLKVAELLDELNNIRHRLRKLKTQRDAYIEDLAPGLRFRSVRDSALERAKLDREVRRDADLYMDGNMSLQEFLLRLANNLLQATDPDRPYALYMMLMAFTKRRQNDLGDMVLKAVLPHKFPLSSSLILSIINFYRKSKNLKGFDVFMEMLRGKGYPVDMNNLGFYKRKVINGVEISVPPVHTTNAVVYSALIVASLRFDQPDRADAYLDAARAVGYMDDFATLNAYMKFYAIRADWEKGVQTIKRALAFMASSTEHPIHYIERLIVLMVHLCDSCERYDVSDAIIEAAVTNGFDWRSAWKQLDVHFPYDPDFRRWRAIEDISAKDGSNKQGWERCYAFVSTMGEQINELALPPDESTARRWQKLMGTYAQEVLSAVVARIPPQYKENPMDSLQSSQQQLLKAFDMENERVHNAESTAKAQQQEITALKDEVAQLKQMVFELSKRTSAGESAPATATLGRLKNELSSRPPREKKSKRINVTYVEP</sequence>
<evidence type="ECO:0000313" key="4">
    <source>
        <dbReference type="Proteomes" id="UP000325780"/>
    </source>
</evidence>
<dbReference type="Proteomes" id="UP000325780">
    <property type="component" value="Unassembled WGS sequence"/>
</dbReference>
<evidence type="ECO:0000256" key="2">
    <source>
        <dbReference type="SAM" id="MobiDB-lite"/>
    </source>
</evidence>
<keyword evidence="1" id="KW-0175">Coiled coil</keyword>
<protein>
    <submittedName>
        <fullName evidence="3">Uncharacterized protein</fullName>
    </submittedName>
</protein>
<reference evidence="3 4" key="1">
    <citation type="submission" date="2019-04" db="EMBL/GenBank/DDBJ databases">
        <title>Friends and foes A comparative genomics study of 23 Aspergillus species from section Flavi.</title>
        <authorList>
            <consortium name="DOE Joint Genome Institute"/>
            <person name="Kjaerbolling I."/>
            <person name="Vesth T."/>
            <person name="Frisvad J.C."/>
            <person name="Nybo J.L."/>
            <person name="Theobald S."/>
            <person name="Kildgaard S."/>
            <person name="Isbrandt T."/>
            <person name="Kuo A."/>
            <person name="Sato A."/>
            <person name="Lyhne E.K."/>
            <person name="Kogle M.E."/>
            <person name="Wiebenga A."/>
            <person name="Kun R.S."/>
            <person name="Lubbers R.J."/>
            <person name="Makela M.R."/>
            <person name="Barry K."/>
            <person name="Chovatia M."/>
            <person name="Clum A."/>
            <person name="Daum C."/>
            <person name="Haridas S."/>
            <person name="He G."/>
            <person name="LaButti K."/>
            <person name="Lipzen A."/>
            <person name="Mondo S."/>
            <person name="Riley R."/>
            <person name="Salamov A."/>
            <person name="Simmons B.A."/>
            <person name="Magnuson J.K."/>
            <person name="Henrissat B."/>
            <person name="Mortensen U.H."/>
            <person name="Larsen T.O."/>
            <person name="Devries R.P."/>
            <person name="Grigoriev I.V."/>
            <person name="Machida M."/>
            <person name="Baker S.E."/>
            <person name="Andersen M.R."/>
        </authorList>
    </citation>
    <scope>NUCLEOTIDE SEQUENCE [LARGE SCALE GENOMIC DNA]</scope>
    <source>
        <strain evidence="3 4">IBT 18842</strain>
    </source>
</reference>
<feature type="compositionally biased region" description="Polar residues" evidence="2">
    <location>
        <begin position="110"/>
        <end position="122"/>
    </location>
</feature>
<name>A0A5N6TRZ7_ASPAV</name>
<evidence type="ECO:0000313" key="3">
    <source>
        <dbReference type="EMBL" id="KAE8149132.1"/>
    </source>
</evidence>
<gene>
    <name evidence="3" type="ORF">BDV25DRAFT_6533</name>
</gene>
<feature type="region of interest" description="Disordered" evidence="2">
    <location>
        <begin position="690"/>
        <end position="731"/>
    </location>
</feature>
<feature type="coiled-coil region" evidence="1">
    <location>
        <begin position="251"/>
        <end position="278"/>
    </location>
</feature>
<organism evidence="3 4">
    <name type="scientific">Aspergillus avenaceus</name>
    <dbReference type="NCBI Taxonomy" id="36643"/>
    <lineage>
        <taxon>Eukaryota</taxon>
        <taxon>Fungi</taxon>
        <taxon>Dikarya</taxon>
        <taxon>Ascomycota</taxon>
        <taxon>Pezizomycotina</taxon>
        <taxon>Eurotiomycetes</taxon>
        <taxon>Eurotiomycetidae</taxon>
        <taxon>Eurotiales</taxon>
        <taxon>Aspergillaceae</taxon>
        <taxon>Aspergillus</taxon>
        <taxon>Aspergillus subgen. Circumdati</taxon>
    </lineage>
</organism>
<dbReference type="OrthoDB" id="185373at2759"/>
<feature type="region of interest" description="Disordered" evidence="2">
    <location>
        <begin position="106"/>
        <end position="134"/>
    </location>
</feature>
<dbReference type="Gene3D" id="1.25.40.10">
    <property type="entry name" value="Tetratricopeptide repeat domain"/>
    <property type="match status" value="1"/>
</dbReference>
<dbReference type="AlphaFoldDB" id="A0A5N6TRZ7"/>
<evidence type="ECO:0000256" key="1">
    <source>
        <dbReference type="SAM" id="Coils"/>
    </source>
</evidence>
<dbReference type="InterPro" id="IPR011990">
    <property type="entry name" value="TPR-like_helical_dom_sf"/>
</dbReference>
<feature type="compositionally biased region" description="Basic and acidic residues" evidence="2">
    <location>
        <begin position="707"/>
        <end position="718"/>
    </location>
</feature>